<reference evidence="1 2" key="1">
    <citation type="journal article" date="2024" name="G3 (Bethesda)">
        <title>Genome assembly of Hibiscus sabdariffa L. provides insights into metabolisms of medicinal natural products.</title>
        <authorList>
            <person name="Kim T."/>
        </authorList>
    </citation>
    <scope>NUCLEOTIDE SEQUENCE [LARGE SCALE GENOMIC DNA]</scope>
    <source>
        <strain evidence="1">TK-2024</strain>
        <tissue evidence="1">Old leaves</tissue>
    </source>
</reference>
<proteinExistence type="predicted"/>
<name>A0ABR2U0A8_9ROSI</name>
<evidence type="ECO:0000313" key="2">
    <source>
        <dbReference type="Proteomes" id="UP001396334"/>
    </source>
</evidence>
<accession>A0ABR2U0A8</accession>
<sequence>MASFASFVEEVGLFHLPKKGKTFTWFGAGLKPGVSDHAPVRLSSGILDWGLKPFCFFNCWLERKGHVKLMEVE</sequence>
<gene>
    <name evidence="1" type="ORF">V6N11_071514</name>
</gene>
<keyword evidence="2" id="KW-1185">Reference proteome</keyword>
<comment type="caution">
    <text evidence="1">The sequence shown here is derived from an EMBL/GenBank/DDBJ whole genome shotgun (WGS) entry which is preliminary data.</text>
</comment>
<dbReference type="EMBL" id="JBBPBN010000003">
    <property type="protein sequence ID" value="KAK9043166.1"/>
    <property type="molecule type" value="Genomic_DNA"/>
</dbReference>
<evidence type="ECO:0000313" key="1">
    <source>
        <dbReference type="EMBL" id="KAK9043166.1"/>
    </source>
</evidence>
<organism evidence="1 2">
    <name type="scientific">Hibiscus sabdariffa</name>
    <name type="common">roselle</name>
    <dbReference type="NCBI Taxonomy" id="183260"/>
    <lineage>
        <taxon>Eukaryota</taxon>
        <taxon>Viridiplantae</taxon>
        <taxon>Streptophyta</taxon>
        <taxon>Embryophyta</taxon>
        <taxon>Tracheophyta</taxon>
        <taxon>Spermatophyta</taxon>
        <taxon>Magnoliopsida</taxon>
        <taxon>eudicotyledons</taxon>
        <taxon>Gunneridae</taxon>
        <taxon>Pentapetalae</taxon>
        <taxon>rosids</taxon>
        <taxon>malvids</taxon>
        <taxon>Malvales</taxon>
        <taxon>Malvaceae</taxon>
        <taxon>Malvoideae</taxon>
        <taxon>Hibiscus</taxon>
    </lineage>
</organism>
<protein>
    <submittedName>
        <fullName evidence="1">Uncharacterized protein</fullName>
    </submittedName>
</protein>
<dbReference type="Proteomes" id="UP001396334">
    <property type="component" value="Unassembled WGS sequence"/>
</dbReference>